<reference evidence="13 14" key="1">
    <citation type="journal article" date="2009" name="Genome Res.">
        <title>Comparative genomics of protoploid Saccharomycetaceae.</title>
        <authorList>
            <consortium name="The Genolevures Consortium"/>
            <person name="Souciet J.-L."/>
            <person name="Dujon B."/>
            <person name="Gaillardin C."/>
            <person name="Johnston M."/>
            <person name="Baret P.V."/>
            <person name="Cliften P."/>
            <person name="Sherman D.J."/>
            <person name="Weissenbach J."/>
            <person name="Westhof E."/>
            <person name="Wincker P."/>
            <person name="Jubin C."/>
            <person name="Poulain J."/>
            <person name="Barbe V."/>
            <person name="Segurens B."/>
            <person name="Artiguenave F."/>
            <person name="Anthouard V."/>
            <person name="Vacherie B."/>
            <person name="Val M.-E."/>
            <person name="Fulton R.S."/>
            <person name="Minx P."/>
            <person name="Wilson R."/>
            <person name="Durrens P."/>
            <person name="Jean G."/>
            <person name="Marck C."/>
            <person name="Martin T."/>
            <person name="Nikolski M."/>
            <person name="Rolland T."/>
            <person name="Seret M.-L."/>
            <person name="Casaregola S."/>
            <person name="Despons L."/>
            <person name="Fairhead C."/>
            <person name="Fischer G."/>
            <person name="Lafontaine I."/>
            <person name="Leh V."/>
            <person name="Lemaire M."/>
            <person name="de Montigny J."/>
            <person name="Neuveglise C."/>
            <person name="Thierry A."/>
            <person name="Blanc-Lenfle I."/>
            <person name="Bleykasten C."/>
            <person name="Diffels J."/>
            <person name="Fritsch E."/>
            <person name="Frangeul L."/>
            <person name="Goeffon A."/>
            <person name="Jauniaux N."/>
            <person name="Kachouri-Lafond R."/>
            <person name="Payen C."/>
            <person name="Potier S."/>
            <person name="Pribylova L."/>
            <person name="Ozanne C."/>
            <person name="Richard G.-F."/>
            <person name="Sacerdot C."/>
            <person name="Straub M.-L."/>
            <person name="Talla E."/>
        </authorList>
    </citation>
    <scope>NUCLEOTIDE SEQUENCE [LARGE SCALE GENOMIC DNA]</scope>
    <source>
        <strain evidence="14">ATCC 56472 / CBS 6340 / NRRL Y-8284</strain>
    </source>
</reference>
<dbReference type="OMA" id="NPWMING"/>
<dbReference type="InterPro" id="IPR027417">
    <property type="entry name" value="P-loop_NTPase"/>
</dbReference>
<comment type="subcellular location">
    <subcellularLocation>
        <location evidence="1">Membrane</location>
        <topology evidence="1">Multi-pass membrane protein</topology>
    </subcellularLocation>
</comment>
<feature type="transmembrane region" description="Helical" evidence="10">
    <location>
        <begin position="462"/>
        <end position="479"/>
    </location>
</feature>
<evidence type="ECO:0000256" key="9">
    <source>
        <dbReference type="ARBA" id="ARBA00023180"/>
    </source>
</evidence>
<feature type="transmembrane region" description="Helical" evidence="10">
    <location>
        <begin position="312"/>
        <end position="333"/>
    </location>
</feature>
<dbReference type="InterPro" id="IPR011527">
    <property type="entry name" value="ABC1_TM_dom"/>
</dbReference>
<feature type="domain" description="ABC transmembrane type-1" evidence="12">
    <location>
        <begin position="324"/>
        <end position="605"/>
    </location>
</feature>
<dbReference type="GO" id="GO:0140359">
    <property type="term" value="F:ABC-type transporter activity"/>
    <property type="evidence" value="ECO:0007669"/>
    <property type="project" value="InterPro"/>
</dbReference>
<evidence type="ECO:0000313" key="14">
    <source>
        <dbReference type="Proteomes" id="UP000002036"/>
    </source>
</evidence>
<keyword evidence="2" id="KW-0813">Transport</keyword>
<evidence type="ECO:0000256" key="2">
    <source>
        <dbReference type="ARBA" id="ARBA00022448"/>
    </source>
</evidence>
<feature type="transmembrane region" description="Helical" evidence="10">
    <location>
        <begin position="549"/>
        <end position="569"/>
    </location>
</feature>
<evidence type="ECO:0000313" key="13">
    <source>
        <dbReference type="EMBL" id="CAR21376.1"/>
    </source>
</evidence>
<dbReference type="FunFam" id="1.20.1560.10:FF:000010">
    <property type="entry name" value="Multidrug resistance-associated ABC transporter"/>
    <property type="match status" value="1"/>
</dbReference>
<dbReference type="RefSeq" id="XP_002551815.1">
    <property type="nucleotide sequence ID" value="XM_002551769.1"/>
</dbReference>
<keyword evidence="4" id="KW-0677">Repeat</keyword>
<feature type="domain" description="ABC transporter" evidence="11">
    <location>
        <begin position="637"/>
        <end position="868"/>
    </location>
</feature>
<evidence type="ECO:0000256" key="4">
    <source>
        <dbReference type="ARBA" id="ARBA00022737"/>
    </source>
</evidence>
<dbReference type="Proteomes" id="UP000002036">
    <property type="component" value="Chromosome B"/>
</dbReference>
<dbReference type="PROSITE" id="PS50929">
    <property type="entry name" value="ABC_TM1F"/>
    <property type="match status" value="2"/>
</dbReference>
<dbReference type="InterPro" id="IPR003593">
    <property type="entry name" value="AAA+_ATPase"/>
</dbReference>
<evidence type="ECO:0000256" key="3">
    <source>
        <dbReference type="ARBA" id="ARBA00022692"/>
    </source>
</evidence>
<feature type="transmembrane region" description="Helical" evidence="10">
    <location>
        <begin position="1034"/>
        <end position="1056"/>
    </location>
</feature>
<dbReference type="InParanoid" id="C5DC66"/>
<dbReference type="Gene3D" id="3.40.50.300">
    <property type="entry name" value="P-loop containing nucleotide triphosphate hydrolases"/>
    <property type="match status" value="2"/>
</dbReference>
<dbReference type="InterPro" id="IPR050173">
    <property type="entry name" value="ABC_transporter_C-like"/>
</dbReference>
<dbReference type="Pfam" id="PF00005">
    <property type="entry name" value="ABC_tran"/>
    <property type="match status" value="2"/>
</dbReference>
<name>C5DC66_LACTC</name>
<evidence type="ECO:0000256" key="1">
    <source>
        <dbReference type="ARBA" id="ARBA00004141"/>
    </source>
</evidence>
<dbReference type="EMBL" id="CU928166">
    <property type="protein sequence ID" value="CAR21376.1"/>
    <property type="molecule type" value="Genomic_DNA"/>
</dbReference>
<dbReference type="InterPro" id="IPR017871">
    <property type="entry name" value="ABC_transporter-like_CS"/>
</dbReference>
<dbReference type="GO" id="GO:0016887">
    <property type="term" value="F:ATP hydrolysis activity"/>
    <property type="evidence" value="ECO:0007669"/>
    <property type="project" value="InterPro"/>
</dbReference>
<dbReference type="OrthoDB" id="6500128at2759"/>
<feature type="transmembrane region" description="Helical" evidence="10">
    <location>
        <begin position="109"/>
        <end position="127"/>
    </location>
</feature>
<protein>
    <submittedName>
        <fullName evidence="13">KLTH0B00396p</fullName>
    </submittedName>
</protein>
<feature type="transmembrane region" description="Helical" evidence="10">
    <location>
        <begin position="139"/>
        <end position="159"/>
    </location>
</feature>
<dbReference type="PANTHER" id="PTHR24223">
    <property type="entry name" value="ATP-BINDING CASSETTE SUB-FAMILY C"/>
    <property type="match status" value="1"/>
</dbReference>
<evidence type="ECO:0000256" key="8">
    <source>
        <dbReference type="ARBA" id="ARBA00023136"/>
    </source>
</evidence>
<dbReference type="PROSITE" id="PS50893">
    <property type="entry name" value="ABC_TRANSPORTER_2"/>
    <property type="match status" value="2"/>
</dbReference>
<dbReference type="CDD" id="cd18596">
    <property type="entry name" value="ABC_6TM_VMR1_D1_like"/>
    <property type="match status" value="1"/>
</dbReference>
<dbReference type="FunFam" id="3.40.50.300:FF:000630">
    <property type="entry name" value="ATP-binding cassette (ABC) transporter, putative"/>
    <property type="match status" value="1"/>
</dbReference>
<feature type="transmembrane region" description="Helical" evidence="10">
    <location>
        <begin position="179"/>
        <end position="197"/>
    </location>
</feature>
<dbReference type="Pfam" id="PF00664">
    <property type="entry name" value="ABC_membrane"/>
    <property type="match status" value="2"/>
</dbReference>
<dbReference type="eggNOG" id="KOG0054">
    <property type="taxonomic scope" value="Eukaryota"/>
</dbReference>
<dbReference type="GeneID" id="8290634"/>
<keyword evidence="14" id="KW-1185">Reference proteome</keyword>
<organism evidence="13 14">
    <name type="scientific">Lachancea thermotolerans (strain ATCC 56472 / CBS 6340 / NRRL Y-8284)</name>
    <name type="common">Yeast</name>
    <name type="synonym">Kluyveromyces thermotolerans</name>
    <dbReference type="NCBI Taxonomy" id="559295"/>
    <lineage>
        <taxon>Eukaryota</taxon>
        <taxon>Fungi</taxon>
        <taxon>Dikarya</taxon>
        <taxon>Ascomycota</taxon>
        <taxon>Saccharomycotina</taxon>
        <taxon>Saccharomycetes</taxon>
        <taxon>Saccharomycetales</taxon>
        <taxon>Saccharomycetaceae</taxon>
        <taxon>Lachancea</taxon>
    </lineage>
</organism>
<evidence type="ECO:0000259" key="11">
    <source>
        <dbReference type="PROSITE" id="PS50893"/>
    </source>
</evidence>
<evidence type="ECO:0000256" key="10">
    <source>
        <dbReference type="SAM" id="Phobius"/>
    </source>
</evidence>
<keyword evidence="5" id="KW-0547">Nucleotide-binding</keyword>
<keyword evidence="6" id="KW-0067">ATP-binding</keyword>
<dbReference type="CDD" id="cd03244">
    <property type="entry name" value="ABCC_MRP_domain2"/>
    <property type="match status" value="1"/>
</dbReference>
<dbReference type="PANTHER" id="PTHR24223:SF353">
    <property type="entry name" value="ABC TRANSPORTER ATP-BINDING PROTEIN_PERMEASE VMR1-RELATED"/>
    <property type="match status" value="1"/>
</dbReference>
<dbReference type="SMART" id="SM00382">
    <property type="entry name" value="AAA"/>
    <property type="match status" value="2"/>
</dbReference>
<dbReference type="CDD" id="cd18604">
    <property type="entry name" value="ABC_6TM_VMR1_D2_like"/>
    <property type="match status" value="1"/>
</dbReference>
<dbReference type="SUPFAM" id="SSF90123">
    <property type="entry name" value="ABC transporter transmembrane region"/>
    <property type="match status" value="2"/>
</dbReference>
<dbReference type="STRING" id="559295.C5DC66"/>
<keyword evidence="9" id="KW-0325">Glycoprotein</keyword>
<feature type="domain" description="ABC transmembrane type-1" evidence="12">
    <location>
        <begin position="927"/>
        <end position="1202"/>
    </location>
</feature>
<dbReference type="PROSITE" id="PS00211">
    <property type="entry name" value="ABC_TRANSPORTER_1"/>
    <property type="match status" value="2"/>
</dbReference>
<dbReference type="HOGENOM" id="CLU_000604_27_1_1"/>
<dbReference type="InterPro" id="IPR003439">
    <property type="entry name" value="ABC_transporter-like_ATP-bd"/>
</dbReference>
<evidence type="ECO:0000259" key="12">
    <source>
        <dbReference type="PROSITE" id="PS50929"/>
    </source>
</evidence>
<dbReference type="FunFam" id="3.40.50.300:FF:000973">
    <property type="entry name" value="Multidrug resistance-associated protein 4"/>
    <property type="match status" value="1"/>
</dbReference>
<evidence type="ECO:0000256" key="7">
    <source>
        <dbReference type="ARBA" id="ARBA00022989"/>
    </source>
</evidence>
<dbReference type="SUPFAM" id="SSF52540">
    <property type="entry name" value="P-loop containing nucleoside triphosphate hydrolases"/>
    <property type="match status" value="2"/>
</dbReference>
<keyword evidence="8 10" id="KW-0472">Membrane</keyword>
<dbReference type="GO" id="GO:0000329">
    <property type="term" value="C:fungal-type vacuole membrane"/>
    <property type="evidence" value="ECO:0007669"/>
    <property type="project" value="TreeGrafter"/>
</dbReference>
<dbReference type="InterPro" id="IPR036640">
    <property type="entry name" value="ABC1_TM_sf"/>
</dbReference>
<evidence type="ECO:0000256" key="5">
    <source>
        <dbReference type="ARBA" id="ARBA00022741"/>
    </source>
</evidence>
<dbReference type="GO" id="GO:0005524">
    <property type="term" value="F:ATP binding"/>
    <property type="evidence" value="ECO:0007669"/>
    <property type="project" value="UniProtKB-KW"/>
</dbReference>
<accession>C5DC66</accession>
<dbReference type="KEGG" id="lth:KLTH0B00396g"/>
<feature type="transmembrane region" description="Helical" evidence="10">
    <location>
        <begin position="1062"/>
        <end position="1081"/>
    </location>
</feature>
<keyword evidence="7 10" id="KW-1133">Transmembrane helix</keyword>
<feature type="transmembrane region" description="Helical" evidence="10">
    <location>
        <begin position="16"/>
        <end position="38"/>
    </location>
</feature>
<feature type="transmembrane region" description="Helical" evidence="10">
    <location>
        <begin position="960"/>
        <end position="982"/>
    </location>
</feature>
<feature type="domain" description="ABC transporter" evidence="11">
    <location>
        <begin position="1238"/>
        <end position="1474"/>
    </location>
</feature>
<keyword evidence="3 10" id="KW-0812">Transmembrane</keyword>
<sequence>MMQFATETEKLRSTVAFLYSFLVPLSGGSFVLLGWDLLRLYWASQRNACGYEAPEADASTSLISRKPEHQITEHASSYPQLEWRVLCESSQQDCEQVVKKVFGKELLKSYAELLTIILCIVLELSLQRAVNRTQEEAPWILSSQIFWFSLLVSSLCRIVSLHRGGKSFITFQKLRALNFLLFGFIFCVKVLHFTLVFLRSQVKSLEGKYVTGGTFLAGVLSILALSSQQSFGLTDPPLNQNDAPPAPEGSSSIFHSLTFSWLDGLIFRRSQKQLRFQDIFDLQPKYRTLPVIKRYSDRSHGCTSLIKRLTAFCWKSIIMQCTWSLAGAIASFMPTLQMKKILEYIENPSGSNIRVAWVCVFVMIVSKIIAALCESQAVYLGARVCFQLKSIITAEISRKALKQSLFSSESKTRCGATNGEVINLVAIDSTAVSELCGSLHYLVQAGIMTTVAISLLYQMLGWSAFVGVSVIIILLPFNVKIATLMQTYQSEALAMTDKKTNAISAMLGSIKNVKFLCWENHFQELIMGFRSSECSFLTKKLFCWATLHLVWFLTPTLVTAATFGASIYLQKQKITVASAYTALTLFALLRNPLTQLATMLGTIIQTTVSIQRIEKFLNRSNTKKHEILKDSFTEMGFRNASLTWNRFDTGFMLKNLTIDFELHKLNVIIGPSGSGKSSVLLALLGELDLIEGSIRVPRGYMHDDRCSFAFCSQTPWITNATVKENIVFSSQFNTKRYQEVLHACGLEEDILEMQEGDETVVGDKGMTLSGGQRQRLALARAVYSGAEHLLLDDCLSAVDPGMAVWIFQKCIMGPLMKGKTCILATHNIALVQKHADMIILLDNGRVSKIGKARDFNFDSEFDYSKPSKLEKAEMKPNKKPKKEMILQPDTGFSREEHKEDGSIKIEVYNWLVKHLGGWRTITAFTMLLCLTHGIEMTQNLWIKIWCSSGDGANEHYKSSIYYLSTYAAIGLFHASVTTLIMLKFLCIGLEASSKVFAEILNRVLHAKMTFFDFTPAGRILNRITRDFEILEQELMVLLLQLLFAITSLGAILLLISVIATKFLIFAFLLGIIYAVMITSYIPAFRDLKRYEGITRSPIFEQFSELLSGFVTIRGFGKEKSCMGQLFRKLDLNNRPAYYVSVVQLWLCLRVEVLGSLVLGATATLSLLNAKELGAGLAGLALTYAMPFSQSALWTATVSSNVEIKMTSVERIKEYTEIDCEDTKAGALINTQWSGGAEISFDHVYVRYAPHLPDVLKNVSFTLLPNSKVAIVGRTGSGKSTVMMSLFRLIELTNGTIRIGGIDIASLNLQTLRRELTVIPQDPSLFSGTIKSNIDPFGRYSDQELTHFARRIGLFSGTDDVRTFNSLGSLVSEGGENMSQGQRQLLCLARALLQKSKILILDEATASIDHETDATIQQVVRDFSSGGIVITVAHRMSTIIDYDQVIVLDSGIVKENNHPYLLLKQNGAFHQMCKESGEYERLEDAAKKAYQKGLSQARSAPRNSESKC</sequence>
<gene>
    <name evidence="13" type="ordered locus">KLTH0B00396g</name>
</gene>
<evidence type="ECO:0000256" key="6">
    <source>
        <dbReference type="ARBA" id="ARBA00022840"/>
    </source>
</evidence>
<proteinExistence type="predicted"/>
<feature type="transmembrane region" description="Helical" evidence="10">
    <location>
        <begin position="353"/>
        <end position="373"/>
    </location>
</feature>
<dbReference type="CDD" id="cd03250">
    <property type="entry name" value="ABCC_MRP_domain1"/>
    <property type="match status" value="1"/>
</dbReference>
<dbReference type="Gene3D" id="1.20.1560.10">
    <property type="entry name" value="ABC transporter type 1, transmembrane domain"/>
    <property type="match status" value="2"/>
</dbReference>